<keyword evidence="2" id="KW-1185">Reference proteome</keyword>
<sequence length="287" mass="32977">MQLFRSANTITYYLETNALYNLANQLELIRPRGIKAYTSFFTVLELLAGIVDTNSYIKRKSILNKLHKSKIDIHWKTPTKVLYDSFGLPYDDSIDIRIVEDMYMRVLESDSYDEFIRAAEKGGDSGKIQSYDKTLSNFGVETSKLFIDSFSKNNSKDRKKEYRKAMFEDKLLHAQAQVNSEILVREHIIDMTGFSPANEYEQYIKVAMAYDRSLKVYFYAEAFHRLLSTVKGEPYGKNDIADHFHLLYISGSTAIVSDDGLLTSLAEGSRIYVCKTAAEFRKMINEA</sequence>
<evidence type="ECO:0008006" key="3">
    <source>
        <dbReference type="Google" id="ProtNLM"/>
    </source>
</evidence>
<accession>A0A398CEL3</accession>
<dbReference type="Proteomes" id="UP000266340">
    <property type="component" value="Unassembled WGS sequence"/>
</dbReference>
<proteinExistence type="predicted"/>
<protein>
    <recommendedName>
        <fullName evidence="3">PIN domain-containing protein</fullName>
    </recommendedName>
</protein>
<name>A0A398CEL3_9BACL</name>
<dbReference type="EMBL" id="QXJM01000040">
    <property type="protein sequence ID" value="RIE01606.1"/>
    <property type="molecule type" value="Genomic_DNA"/>
</dbReference>
<dbReference type="AlphaFoldDB" id="A0A398CEL3"/>
<comment type="caution">
    <text evidence="1">The sequence shown here is derived from an EMBL/GenBank/DDBJ whole genome shotgun (WGS) entry which is preliminary data.</text>
</comment>
<organism evidence="1 2">
    <name type="scientific">Cohnella faecalis</name>
    <dbReference type="NCBI Taxonomy" id="2315694"/>
    <lineage>
        <taxon>Bacteria</taxon>
        <taxon>Bacillati</taxon>
        <taxon>Bacillota</taxon>
        <taxon>Bacilli</taxon>
        <taxon>Bacillales</taxon>
        <taxon>Paenibacillaceae</taxon>
        <taxon>Cohnella</taxon>
    </lineage>
</organism>
<evidence type="ECO:0000313" key="1">
    <source>
        <dbReference type="EMBL" id="RIE01606.1"/>
    </source>
</evidence>
<gene>
    <name evidence="1" type="ORF">D3H35_25005</name>
</gene>
<evidence type="ECO:0000313" key="2">
    <source>
        <dbReference type="Proteomes" id="UP000266340"/>
    </source>
</evidence>
<reference evidence="1 2" key="1">
    <citation type="submission" date="2018-09" db="EMBL/GenBank/DDBJ databases">
        <title>Cohnella cavernae sp. nov., isolated from a karst cave.</title>
        <authorList>
            <person name="Zhu H."/>
        </authorList>
    </citation>
    <scope>NUCLEOTIDE SEQUENCE [LARGE SCALE GENOMIC DNA]</scope>
    <source>
        <strain evidence="1 2">K2E09-144</strain>
    </source>
</reference>